<reference evidence="1" key="1">
    <citation type="submission" date="2014-09" db="EMBL/GenBank/DDBJ databases">
        <authorList>
            <person name="Magalhaes I.L.F."/>
            <person name="Oliveira U."/>
            <person name="Santos F.R."/>
            <person name="Vidigal T.H.D.A."/>
            <person name="Brescovit A.D."/>
            <person name="Santos A.J."/>
        </authorList>
    </citation>
    <scope>NUCLEOTIDE SEQUENCE</scope>
    <source>
        <tissue evidence="1">Shoot tissue taken approximately 20 cm above the soil surface</tissue>
    </source>
</reference>
<dbReference type="EMBL" id="GBRH01283235">
    <property type="protein sequence ID" value="JAD14660.1"/>
    <property type="molecule type" value="Transcribed_RNA"/>
</dbReference>
<sequence>MSPGSGMWHLLLLEQARMPCASLSCLPLEHHCRMQRTCGSGTCPGAASHRSMMHSPLPSSHLMSKSLTHLRTPLLLLLLLKHLAPVPAPGHACAHSSSLLVHPVQRPSLLPGPTGSSG</sequence>
<name>A0A0A8XQ49_ARUDO</name>
<organism evidence="1">
    <name type="scientific">Arundo donax</name>
    <name type="common">Giant reed</name>
    <name type="synonym">Donax arundinaceus</name>
    <dbReference type="NCBI Taxonomy" id="35708"/>
    <lineage>
        <taxon>Eukaryota</taxon>
        <taxon>Viridiplantae</taxon>
        <taxon>Streptophyta</taxon>
        <taxon>Embryophyta</taxon>
        <taxon>Tracheophyta</taxon>
        <taxon>Spermatophyta</taxon>
        <taxon>Magnoliopsida</taxon>
        <taxon>Liliopsida</taxon>
        <taxon>Poales</taxon>
        <taxon>Poaceae</taxon>
        <taxon>PACMAD clade</taxon>
        <taxon>Arundinoideae</taxon>
        <taxon>Arundineae</taxon>
        <taxon>Arundo</taxon>
    </lineage>
</organism>
<proteinExistence type="predicted"/>
<dbReference type="AlphaFoldDB" id="A0A0A8XQ49"/>
<reference evidence="1" key="2">
    <citation type="journal article" date="2015" name="Data Brief">
        <title>Shoot transcriptome of the giant reed, Arundo donax.</title>
        <authorList>
            <person name="Barrero R.A."/>
            <person name="Guerrero F.D."/>
            <person name="Moolhuijzen P."/>
            <person name="Goolsby J.A."/>
            <person name="Tidwell J."/>
            <person name="Bellgard S.E."/>
            <person name="Bellgard M.I."/>
        </authorList>
    </citation>
    <scope>NUCLEOTIDE SEQUENCE</scope>
    <source>
        <tissue evidence="1">Shoot tissue taken approximately 20 cm above the soil surface</tissue>
    </source>
</reference>
<evidence type="ECO:0000313" key="1">
    <source>
        <dbReference type="EMBL" id="JAD14660.1"/>
    </source>
</evidence>
<protein>
    <submittedName>
        <fullName evidence="1">Uncharacterized protein</fullName>
    </submittedName>
</protein>
<accession>A0A0A8XQ49</accession>